<dbReference type="PANTHER" id="PTHR12532:SF6">
    <property type="entry name" value="TRANSCRIPTIONAL REGULATORY PROTEIN YEBC-RELATED"/>
    <property type="match status" value="1"/>
</dbReference>
<dbReference type="EMBL" id="JAUSUL010000002">
    <property type="protein sequence ID" value="MDQ0316140.1"/>
    <property type="molecule type" value="Genomic_DNA"/>
</dbReference>
<evidence type="ECO:0000256" key="3">
    <source>
        <dbReference type="ARBA" id="ARBA00023015"/>
    </source>
</evidence>
<evidence type="ECO:0000256" key="6">
    <source>
        <dbReference type="HAMAP-Rule" id="MF_00693"/>
    </source>
</evidence>
<dbReference type="GO" id="GO:0005829">
    <property type="term" value="C:cytosol"/>
    <property type="evidence" value="ECO:0007669"/>
    <property type="project" value="TreeGrafter"/>
</dbReference>
<dbReference type="NCBIfam" id="NF001030">
    <property type="entry name" value="PRK00110.1"/>
    <property type="match status" value="1"/>
</dbReference>
<evidence type="ECO:0000259" key="8">
    <source>
        <dbReference type="Pfam" id="PF20772"/>
    </source>
</evidence>
<keyword evidence="2 6" id="KW-0963">Cytoplasm</keyword>
<name>A0AAE4ATG7_9HYPH</name>
<evidence type="ECO:0000313" key="9">
    <source>
        <dbReference type="EMBL" id="MDQ0316140.1"/>
    </source>
</evidence>
<dbReference type="FunFam" id="1.10.10.200:FF:000002">
    <property type="entry name" value="Probable transcriptional regulatory protein CLM62_37755"/>
    <property type="match status" value="1"/>
</dbReference>
<dbReference type="GO" id="GO:0003677">
    <property type="term" value="F:DNA binding"/>
    <property type="evidence" value="ECO:0007669"/>
    <property type="project" value="UniProtKB-UniRule"/>
</dbReference>
<dbReference type="Gene3D" id="3.30.70.980">
    <property type="match status" value="2"/>
</dbReference>
<evidence type="ECO:0000256" key="1">
    <source>
        <dbReference type="ARBA" id="ARBA00008724"/>
    </source>
</evidence>
<keyword evidence="4 6" id="KW-0238">DNA-binding</keyword>
<evidence type="ECO:0000313" key="10">
    <source>
        <dbReference type="Proteomes" id="UP001229244"/>
    </source>
</evidence>
<gene>
    <name evidence="9" type="ORF">J2S73_002597</name>
</gene>
<accession>A0AAE4ATG7</accession>
<dbReference type="InterPro" id="IPR002876">
    <property type="entry name" value="Transcrip_reg_TACO1-like"/>
</dbReference>
<comment type="similarity">
    <text evidence="1 6">Belongs to the TACO1 family.</text>
</comment>
<dbReference type="PANTHER" id="PTHR12532">
    <property type="entry name" value="TRANSLATIONAL ACTIVATOR OF CYTOCHROME C OXIDASE 1"/>
    <property type="match status" value="1"/>
</dbReference>
<dbReference type="NCBIfam" id="TIGR01033">
    <property type="entry name" value="YebC/PmpR family DNA-binding transcriptional regulator"/>
    <property type="match status" value="1"/>
</dbReference>
<dbReference type="InterPro" id="IPR026564">
    <property type="entry name" value="Transcrip_reg_TACO1-like_dom3"/>
</dbReference>
<dbReference type="InterPro" id="IPR029072">
    <property type="entry name" value="YebC-like"/>
</dbReference>
<feature type="domain" description="TACO1/YebC-like N-terminal" evidence="8">
    <location>
        <begin position="25"/>
        <end position="95"/>
    </location>
</feature>
<dbReference type="Pfam" id="PF01709">
    <property type="entry name" value="Transcrip_reg"/>
    <property type="match status" value="1"/>
</dbReference>
<dbReference type="Proteomes" id="UP001229244">
    <property type="component" value="Unassembled WGS sequence"/>
</dbReference>
<comment type="subcellular location">
    <subcellularLocation>
        <location evidence="6">Cytoplasm</location>
    </subcellularLocation>
</comment>
<dbReference type="Gene3D" id="1.10.10.200">
    <property type="match status" value="1"/>
</dbReference>
<dbReference type="GO" id="GO:0006355">
    <property type="term" value="P:regulation of DNA-templated transcription"/>
    <property type="evidence" value="ECO:0007669"/>
    <property type="project" value="UniProtKB-UniRule"/>
</dbReference>
<evidence type="ECO:0000259" key="7">
    <source>
        <dbReference type="Pfam" id="PF01709"/>
    </source>
</evidence>
<dbReference type="Pfam" id="PF20772">
    <property type="entry name" value="TACO1_YebC_N"/>
    <property type="match status" value="1"/>
</dbReference>
<dbReference type="AlphaFoldDB" id="A0AAE4ATG7"/>
<dbReference type="SUPFAM" id="SSF75625">
    <property type="entry name" value="YebC-like"/>
    <property type="match status" value="1"/>
</dbReference>
<keyword evidence="10" id="KW-1185">Reference proteome</keyword>
<evidence type="ECO:0000256" key="2">
    <source>
        <dbReference type="ARBA" id="ARBA00022490"/>
    </source>
</evidence>
<dbReference type="InterPro" id="IPR049083">
    <property type="entry name" value="TACO1_YebC_N"/>
</dbReference>
<reference evidence="9" key="1">
    <citation type="submission" date="2023-07" db="EMBL/GenBank/DDBJ databases">
        <title>Genomic Encyclopedia of Type Strains, Phase IV (KMG-IV): sequencing the most valuable type-strain genomes for metagenomic binning, comparative biology and taxonomic classification.</title>
        <authorList>
            <person name="Goeker M."/>
        </authorList>
    </citation>
    <scope>NUCLEOTIDE SEQUENCE</scope>
    <source>
        <strain evidence="9">DSM 21202</strain>
    </source>
</reference>
<keyword evidence="5 6" id="KW-0804">Transcription</keyword>
<protein>
    <recommendedName>
        <fullName evidence="6">Probable transcriptional regulatory protein J2S73_002597</fullName>
    </recommendedName>
</protein>
<keyword evidence="3 6" id="KW-0805">Transcription regulation</keyword>
<proteinExistence type="inferred from homology"/>
<dbReference type="HAMAP" id="MF_00693">
    <property type="entry name" value="Transcrip_reg_TACO1"/>
    <property type="match status" value="1"/>
</dbReference>
<dbReference type="InterPro" id="IPR017856">
    <property type="entry name" value="Integrase-like_N"/>
</dbReference>
<feature type="domain" description="TACO1/YebC-like second and third" evidence="7">
    <location>
        <begin position="101"/>
        <end position="256"/>
    </location>
</feature>
<dbReference type="InterPro" id="IPR048300">
    <property type="entry name" value="TACO1_YebC-like_2nd/3rd_dom"/>
</dbReference>
<evidence type="ECO:0000256" key="5">
    <source>
        <dbReference type="ARBA" id="ARBA00023163"/>
    </source>
</evidence>
<organism evidence="9 10">
    <name type="scientific">Amorphus orientalis</name>
    <dbReference type="NCBI Taxonomy" id="649198"/>
    <lineage>
        <taxon>Bacteria</taxon>
        <taxon>Pseudomonadati</taxon>
        <taxon>Pseudomonadota</taxon>
        <taxon>Alphaproteobacteria</taxon>
        <taxon>Hyphomicrobiales</taxon>
        <taxon>Amorphaceae</taxon>
        <taxon>Amorphus</taxon>
    </lineage>
</organism>
<sequence length="269" mass="29143">MLIADGYTKQISLKNTNGWTMAGHSQFKNIMYRKGAQDAKRSKVFSKLAREITVAAKTGQPDPEANPRLRLAIQNARAENMPKDNIERAIKKAAGGDSENYETVRYEGYGPAGVAVLVEALTDNRNRTASNVRAAFSKHGGALGETGSVAFMFDHMGEIVYSPEAGDAEAIMEAAIEAGAEDVQSDDNGHVIVCAFEDLNDVSTALQDQLGEATSVKPIWRPQTMSPVDEDKAETLMKLISVLDDDDDVQAVFANFEISDEVLQKLTAA</sequence>
<comment type="caution">
    <text evidence="9">The sequence shown here is derived from an EMBL/GenBank/DDBJ whole genome shotgun (WGS) entry which is preliminary data.</text>
</comment>
<evidence type="ECO:0000256" key="4">
    <source>
        <dbReference type="ARBA" id="ARBA00023125"/>
    </source>
</evidence>
<dbReference type="NCBIfam" id="NF009044">
    <property type="entry name" value="PRK12378.1"/>
    <property type="match status" value="1"/>
</dbReference>